<accession>A0AAV8T516</accession>
<dbReference type="Proteomes" id="UP001159364">
    <property type="component" value="Linkage Group LG06"/>
</dbReference>
<name>A0AAV8T516_9ROSI</name>
<evidence type="ECO:0000313" key="2">
    <source>
        <dbReference type="Proteomes" id="UP001159364"/>
    </source>
</evidence>
<reference evidence="1 2" key="1">
    <citation type="submission" date="2021-09" db="EMBL/GenBank/DDBJ databases">
        <title>Genomic insights and catalytic innovation underlie evolution of tropane alkaloids biosynthesis.</title>
        <authorList>
            <person name="Wang Y.-J."/>
            <person name="Tian T."/>
            <person name="Huang J.-P."/>
            <person name="Huang S.-X."/>
        </authorList>
    </citation>
    <scope>NUCLEOTIDE SEQUENCE [LARGE SCALE GENOMIC DNA]</scope>
    <source>
        <strain evidence="1">KIB-2018</strain>
        <tissue evidence="1">Leaf</tissue>
    </source>
</reference>
<sequence length="148" mass="16891">MFTLKITPLIIPPNVVALFRSRSCSPSRARLPNAHPIQKRSGSNRTGLAFKYSQESRGSSIFLHLPKSRSVVSGKRKVLENVNELMHRLRLKFKDRFCALQIFHLIVDGKEWPKSDGDHAMYETFFYILHVLYLIPHMGALLSLDGEG</sequence>
<dbReference type="EMBL" id="JAIWQS010000006">
    <property type="protein sequence ID" value="KAJ8761876.1"/>
    <property type="molecule type" value="Genomic_DNA"/>
</dbReference>
<proteinExistence type="predicted"/>
<keyword evidence="2" id="KW-1185">Reference proteome</keyword>
<organism evidence="1 2">
    <name type="scientific">Erythroxylum novogranatense</name>
    <dbReference type="NCBI Taxonomy" id="1862640"/>
    <lineage>
        <taxon>Eukaryota</taxon>
        <taxon>Viridiplantae</taxon>
        <taxon>Streptophyta</taxon>
        <taxon>Embryophyta</taxon>
        <taxon>Tracheophyta</taxon>
        <taxon>Spermatophyta</taxon>
        <taxon>Magnoliopsida</taxon>
        <taxon>eudicotyledons</taxon>
        <taxon>Gunneridae</taxon>
        <taxon>Pentapetalae</taxon>
        <taxon>rosids</taxon>
        <taxon>fabids</taxon>
        <taxon>Malpighiales</taxon>
        <taxon>Erythroxylaceae</taxon>
        <taxon>Erythroxylum</taxon>
    </lineage>
</organism>
<evidence type="ECO:0000313" key="1">
    <source>
        <dbReference type="EMBL" id="KAJ8761876.1"/>
    </source>
</evidence>
<protein>
    <submittedName>
        <fullName evidence="1">Uncharacterized protein</fullName>
    </submittedName>
</protein>
<comment type="caution">
    <text evidence="1">The sequence shown here is derived from an EMBL/GenBank/DDBJ whole genome shotgun (WGS) entry which is preliminary data.</text>
</comment>
<gene>
    <name evidence="1" type="ORF">K2173_005587</name>
</gene>
<dbReference type="AlphaFoldDB" id="A0AAV8T516"/>